<evidence type="ECO:0000256" key="1">
    <source>
        <dbReference type="SAM" id="MobiDB-lite"/>
    </source>
</evidence>
<gene>
    <name evidence="2" type="ORF">FPZ45_11440</name>
</gene>
<comment type="caution">
    <text evidence="2">The sequence shown here is derived from an EMBL/GenBank/DDBJ whole genome shotgun (WGS) entry which is preliminary data.</text>
</comment>
<dbReference type="EMBL" id="VNJJ01000005">
    <property type="protein sequence ID" value="TVY00618.1"/>
    <property type="molecule type" value="Genomic_DNA"/>
</dbReference>
<dbReference type="OrthoDB" id="378710at2"/>
<proteinExistence type="predicted"/>
<reference evidence="2 3" key="1">
    <citation type="submission" date="2019-07" db="EMBL/GenBank/DDBJ databases">
        <authorList>
            <person name="Kim J."/>
        </authorList>
    </citation>
    <scope>NUCLEOTIDE SEQUENCE [LARGE SCALE GENOMIC DNA]</scope>
    <source>
        <strain evidence="2 3">G13</strain>
    </source>
</reference>
<accession>A0A559JL66</accession>
<dbReference type="RefSeq" id="WP_144701354.1">
    <property type="nucleotide sequence ID" value="NZ_VNJJ01000005.1"/>
</dbReference>
<dbReference type="AlphaFoldDB" id="A0A559JL66"/>
<feature type="region of interest" description="Disordered" evidence="1">
    <location>
        <begin position="48"/>
        <end position="78"/>
    </location>
</feature>
<dbReference type="Proteomes" id="UP000316330">
    <property type="component" value="Unassembled WGS sequence"/>
</dbReference>
<evidence type="ECO:0000313" key="2">
    <source>
        <dbReference type="EMBL" id="TVY00618.1"/>
    </source>
</evidence>
<evidence type="ECO:0000313" key="3">
    <source>
        <dbReference type="Proteomes" id="UP000316330"/>
    </source>
</evidence>
<protein>
    <submittedName>
        <fullName evidence="2">Uncharacterized protein</fullName>
    </submittedName>
</protein>
<organism evidence="2 3">
    <name type="scientific">Cohnella terricola</name>
    <dbReference type="NCBI Taxonomy" id="1289167"/>
    <lineage>
        <taxon>Bacteria</taxon>
        <taxon>Bacillati</taxon>
        <taxon>Bacillota</taxon>
        <taxon>Bacilli</taxon>
        <taxon>Bacillales</taxon>
        <taxon>Paenibacillaceae</taxon>
        <taxon>Cohnella</taxon>
    </lineage>
</organism>
<feature type="compositionally biased region" description="Basic and acidic residues" evidence="1">
    <location>
        <begin position="61"/>
        <end position="73"/>
    </location>
</feature>
<sequence length="138" mass="15362">MSGIKRNLPRRRNTVAVSGYEASKLSGESVDFDVATATFLRNCKIRNLTGPTRRIPPRNCRSRDSVPAGRDRSGGASGAGILRVHKFKEALRAAGYPANNRVKEIHQRSRKDLRIEALLPEIENGTIQFSRKHALLLE</sequence>
<keyword evidence="3" id="KW-1185">Reference proteome</keyword>
<name>A0A559JL66_9BACL</name>